<gene>
    <name evidence="1" type="ORF">XD94_0077</name>
</gene>
<accession>A0A101HSN9</accession>
<evidence type="ECO:0000313" key="1">
    <source>
        <dbReference type="EMBL" id="KUK82280.1"/>
    </source>
</evidence>
<dbReference type="AlphaFoldDB" id="A0A101HSN9"/>
<comment type="caution">
    <text evidence="1">The sequence shown here is derived from an EMBL/GenBank/DDBJ whole genome shotgun (WGS) entry which is preliminary data.</text>
</comment>
<reference evidence="2" key="1">
    <citation type="journal article" date="2015" name="MBio">
        <title>Genome-Resolved Metagenomic Analysis Reveals Roles for Candidate Phyla and Other Microbial Community Members in Biogeochemical Transformations in Oil Reservoirs.</title>
        <authorList>
            <person name="Hu P."/>
            <person name="Tom L."/>
            <person name="Singh A."/>
            <person name="Thomas B.C."/>
            <person name="Baker B.J."/>
            <person name="Piceno Y.M."/>
            <person name="Andersen G.L."/>
            <person name="Banfield J.F."/>
        </authorList>
    </citation>
    <scope>NUCLEOTIDE SEQUENCE [LARGE SCALE GENOMIC DNA]</scope>
</reference>
<dbReference type="EMBL" id="LGGP01000006">
    <property type="protein sequence ID" value="KUK82280.1"/>
    <property type="molecule type" value="Genomic_DNA"/>
</dbReference>
<evidence type="ECO:0000313" key="2">
    <source>
        <dbReference type="Proteomes" id="UP000054092"/>
    </source>
</evidence>
<organism evidence="1 2">
    <name type="scientific">Mesotoga prima</name>
    <dbReference type="NCBI Taxonomy" id="1184387"/>
    <lineage>
        <taxon>Bacteria</taxon>
        <taxon>Thermotogati</taxon>
        <taxon>Thermotogota</taxon>
        <taxon>Thermotogae</taxon>
        <taxon>Kosmotogales</taxon>
        <taxon>Kosmotogaceae</taxon>
        <taxon>Mesotoga</taxon>
    </lineage>
</organism>
<sequence length="681" mass="78284">MSDSRHREFITFLSSEDVIEKANESLEGKSWIPLIETSNAALISLKTPMVATLFKRLFDTKYAFIYRSIEGELVSASSESTVALVETLILAATERPVFDESFMSFLDFFKEAPQILERIVVHYANRIVNQSDSFVTGLRDLKILYEKVRRRAEQFGVNLPLSEFVSSVFGLDTTLLPLIESDLVDFLAKFPPTEEGVFRFLDNQIKLAVGEYDESSVEIQLSRLETIIREIKRYCSTFMKWLTVPDNLFIAFLERGIRKHGTLATWLEGIKEARTEYGLCQSHWEEARKWYFEKISARILPSFQKSMAGWACWTIVEERQIKEPLAHAGETMRYSARRSEFRIIKAEESGGVYVLCSIDELIVSSLGLMKAGRNFPFNSIRTQLEELKLSREAFLDSKDALFVGYTWKHLLPGGGPDKEAKNNERIECFNYYVVTVSATGFGVPLIKLFFAKEESARTFIEFLREARVMSTWKEYPQNGLPASLKAKQKNRSEYQCESNAEDKDQKTVEDLIIERLIEEDAEEESEGPEVPKTKNKPISIDLLEKINSLHYELEWTVKRMNEIEWNYCFPELDTAELGRVNLPEMPEERDGFKELEEKIESLAGKARKTVFRILSSEPEREYTLQELGLTFWSVFVVAPKITSGGKPLIEVISGDVPKLVWGTNFDEETRDLLRARFASEE</sequence>
<protein>
    <submittedName>
        <fullName evidence="1">Uncharacterized protein</fullName>
    </submittedName>
</protein>
<dbReference type="PATRIC" id="fig|1184387.3.peg.279"/>
<proteinExistence type="predicted"/>
<name>A0A101HSN9_9BACT</name>
<dbReference type="Proteomes" id="UP000054092">
    <property type="component" value="Unassembled WGS sequence"/>
</dbReference>